<organism evidence="2 3">
    <name type="scientific">Cronobacter malonaticus</name>
    <dbReference type="NCBI Taxonomy" id="413503"/>
    <lineage>
        <taxon>Bacteria</taxon>
        <taxon>Pseudomonadati</taxon>
        <taxon>Pseudomonadota</taxon>
        <taxon>Gammaproteobacteria</taxon>
        <taxon>Enterobacterales</taxon>
        <taxon>Enterobacteriaceae</taxon>
        <taxon>Cronobacter</taxon>
    </lineage>
</organism>
<gene>
    <name evidence="2" type="ORF">C3E80_21165</name>
</gene>
<evidence type="ECO:0000313" key="2">
    <source>
        <dbReference type="EMBL" id="ROW57084.1"/>
    </source>
</evidence>
<sequence length="129" mass="13923">SQASAAGPAFNQTTLTISNSVELLADKFSISRQSAFELIRMLNDLARNPSPDNVTRLSQAVGQMNATTSEGKLALSGFREELTLAGASAANAEQAVKDLENQLSSLRTQAQQANFDNISKQESQRLFDF</sequence>
<keyword evidence="1" id="KW-0175">Coiled coil</keyword>
<evidence type="ECO:0000256" key="1">
    <source>
        <dbReference type="SAM" id="Coils"/>
    </source>
</evidence>
<protein>
    <submittedName>
        <fullName evidence="2">Phage tail protein</fullName>
    </submittedName>
</protein>
<comment type="caution">
    <text evidence="2">The sequence shown here is derived from an EMBL/GenBank/DDBJ whole genome shotgun (WGS) entry which is preliminary data.</text>
</comment>
<feature type="non-terminal residue" evidence="2">
    <location>
        <position position="129"/>
    </location>
</feature>
<feature type="coiled-coil region" evidence="1">
    <location>
        <begin position="82"/>
        <end position="116"/>
    </location>
</feature>
<reference evidence="2 3" key="1">
    <citation type="journal article" date="2018" name="Front. Microbiol.">
        <title>An Investigation of an Acute Gastroenteritis Outbreak: Cronobacter sakazakii, a Potential Cause of Food-Borne Illness.</title>
        <authorList>
            <person name="Yong W."/>
            <person name="Guo B."/>
            <person name="Shi X."/>
            <person name="Cheng T."/>
            <person name="Chen M."/>
            <person name="Jiang X."/>
            <person name="Ye Y."/>
            <person name="Wang J."/>
            <person name="Xie G."/>
            <person name="Ding J."/>
        </authorList>
    </citation>
    <scope>NUCLEOTIDE SEQUENCE [LARGE SCALE GENOMIC DNA]</scope>
    <source>
        <strain evidence="2 3">S1</strain>
    </source>
</reference>
<dbReference type="Proteomes" id="UP000285793">
    <property type="component" value="Unassembled WGS sequence"/>
</dbReference>
<dbReference type="AlphaFoldDB" id="A0A423XQ42"/>
<name>A0A423XQ42_9ENTR</name>
<dbReference type="EMBL" id="PQJL01000057">
    <property type="protein sequence ID" value="ROW57084.1"/>
    <property type="molecule type" value="Genomic_DNA"/>
</dbReference>
<proteinExistence type="predicted"/>
<accession>A0A423XQ42</accession>
<evidence type="ECO:0000313" key="3">
    <source>
        <dbReference type="Proteomes" id="UP000285793"/>
    </source>
</evidence>
<feature type="non-terminal residue" evidence="2">
    <location>
        <position position="1"/>
    </location>
</feature>